<reference evidence="2 4" key="2">
    <citation type="journal article" date="2014" name="BMC Genomics">
        <title>An improved genome release (version Mt4.0) for the model legume Medicago truncatula.</title>
        <authorList>
            <person name="Tang H."/>
            <person name="Krishnakumar V."/>
            <person name="Bidwell S."/>
            <person name="Rosen B."/>
            <person name="Chan A."/>
            <person name="Zhou S."/>
            <person name="Gentzbittel L."/>
            <person name="Childs K.L."/>
            <person name="Yandell M."/>
            <person name="Gundlach H."/>
            <person name="Mayer K.F."/>
            <person name="Schwartz D.C."/>
            <person name="Town C.D."/>
        </authorList>
    </citation>
    <scope>GENOME REANNOTATION</scope>
    <source>
        <strain evidence="3 4">cv. Jemalong A17</strain>
    </source>
</reference>
<dbReference type="EMBL" id="CM001224">
    <property type="protein sequence ID" value="AET05323.2"/>
    <property type="molecule type" value="Genomic_DNA"/>
</dbReference>
<dbReference type="AlphaFoldDB" id="G7L9P0"/>
<evidence type="ECO:0000313" key="3">
    <source>
        <dbReference type="EnsemblPlants" id="AET05323"/>
    </source>
</evidence>
<name>G7L9P0_MEDTR</name>
<evidence type="ECO:0000313" key="4">
    <source>
        <dbReference type="Proteomes" id="UP000002051"/>
    </source>
</evidence>
<evidence type="ECO:0000313" key="2">
    <source>
        <dbReference type="EMBL" id="AET05323.2"/>
    </source>
</evidence>
<accession>G7L9P0</accession>
<keyword evidence="4" id="KW-1185">Reference proteome</keyword>
<protein>
    <submittedName>
        <fullName evidence="2">DUF4283 domain protein</fullName>
    </submittedName>
</protein>
<dbReference type="EnsemblPlants" id="AET05323">
    <property type="protein sequence ID" value="AET05323"/>
    <property type="gene ID" value="MTR_8g104170"/>
</dbReference>
<accession>A0A0C3Y7S9</accession>
<dbReference type="STRING" id="3880.G7L9P0"/>
<dbReference type="PaxDb" id="3880-AET05323"/>
<reference evidence="2 4" key="1">
    <citation type="journal article" date="2011" name="Nature">
        <title>The Medicago genome provides insight into the evolution of rhizobial symbioses.</title>
        <authorList>
            <person name="Young N.D."/>
            <person name="Debelle F."/>
            <person name="Oldroyd G.E."/>
            <person name="Geurts R."/>
            <person name="Cannon S.B."/>
            <person name="Udvardi M.K."/>
            <person name="Benedito V.A."/>
            <person name="Mayer K.F."/>
            <person name="Gouzy J."/>
            <person name="Schoof H."/>
            <person name="Van de Peer Y."/>
            <person name="Proost S."/>
            <person name="Cook D.R."/>
            <person name="Meyers B.C."/>
            <person name="Spannagl M."/>
            <person name="Cheung F."/>
            <person name="De Mita S."/>
            <person name="Krishnakumar V."/>
            <person name="Gundlach H."/>
            <person name="Zhou S."/>
            <person name="Mudge J."/>
            <person name="Bharti A.K."/>
            <person name="Murray J.D."/>
            <person name="Naoumkina M.A."/>
            <person name="Rosen B."/>
            <person name="Silverstein K.A."/>
            <person name="Tang H."/>
            <person name="Rombauts S."/>
            <person name="Zhao P.X."/>
            <person name="Zhou P."/>
            <person name="Barbe V."/>
            <person name="Bardou P."/>
            <person name="Bechner M."/>
            <person name="Bellec A."/>
            <person name="Berger A."/>
            <person name="Berges H."/>
            <person name="Bidwell S."/>
            <person name="Bisseling T."/>
            <person name="Choisne N."/>
            <person name="Couloux A."/>
            <person name="Denny R."/>
            <person name="Deshpande S."/>
            <person name="Dai X."/>
            <person name="Doyle J.J."/>
            <person name="Dudez A.M."/>
            <person name="Farmer A.D."/>
            <person name="Fouteau S."/>
            <person name="Franken C."/>
            <person name="Gibelin C."/>
            <person name="Gish J."/>
            <person name="Goldstein S."/>
            <person name="Gonzalez A.J."/>
            <person name="Green P.J."/>
            <person name="Hallab A."/>
            <person name="Hartog M."/>
            <person name="Hua A."/>
            <person name="Humphray S.J."/>
            <person name="Jeong D.H."/>
            <person name="Jing Y."/>
            <person name="Jocker A."/>
            <person name="Kenton S.M."/>
            <person name="Kim D.J."/>
            <person name="Klee K."/>
            <person name="Lai H."/>
            <person name="Lang C."/>
            <person name="Lin S."/>
            <person name="Macmil S.L."/>
            <person name="Magdelenat G."/>
            <person name="Matthews L."/>
            <person name="McCorrison J."/>
            <person name="Monaghan E.L."/>
            <person name="Mun J.H."/>
            <person name="Najar F.Z."/>
            <person name="Nicholson C."/>
            <person name="Noirot C."/>
            <person name="O'Bleness M."/>
            <person name="Paule C.R."/>
            <person name="Poulain J."/>
            <person name="Prion F."/>
            <person name="Qin B."/>
            <person name="Qu C."/>
            <person name="Retzel E.F."/>
            <person name="Riddle C."/>
            <person name="Sallet E."/>
            <person name="Samain S."/>
            <person name="Samson N."/>
            <person name="Sanders I."/>
            <person name="Saurat O."/>
            <person name="Scarpelli C."/>
            <person name="Schiex T."/>
            <person name="Segurens B."/>
            <person name="Severin A.J."/>
            <person name="Sherrier D.J."/>
            <person name="Shi R."/>
            <person name="Sims S."/>
            <person name="Singer S.R."/>
            <person name="Sinharoy S."/>
            <person name="Sterck L."/>
            <person name="Viollet A."/>
            <person name="Wang B.B."/>
            <person name="Wang K."/>
            <person name="Wang M."/>
            <person name="Wang X."/>
            <person name="Warfsmann J."/>
            <person name="Weissenbach J."/>
            <person name="White D.D."/>
            <person name="White J.D."/>
            <person name="Wiley G.B."/>
            <person name="Wincker P."/>
            <person name="Xing Y."/>
            <person name="Yang L."/>
            <person name="Yao Z."/>
            <person name="Ying F."/>
            <person name="Zhai J."/>
            <person name="Zhou L."/>
            <person name="Zuber A."/>
            <person name="Denarie J."/>
            <person name="Dixon R.A."/>
            <person name="May G.D."/>
            <person name="Schwartz D.C."/>
            <person name="Rogers J."/>
            <person name="Quetier F."/>
            <person name="Town C.D."/>
            <person name="Roe B.A."/>
        </authorList>
    </citation>
    <scope>NUCLEOTIDE SEQUENCE [LARGE SCALE GENOMIC DNA]</scope>
    <source>
        <strain evidence="2">A17</strain>
        <strain evidence="3 4">cv. Jemalong A17</strain>
    </source>
</reference>
<proteinExistence type="predicted"/>
<dbReference type="Proteomes" id="UP000002051">
    <property type="component" value="Chromosome 8"/>
</dbReference>
<reference evidence="3" key="3">
    <citation type="submission" date="2015-04" db="UniProtKB">
        <authorList>
            <consortium name="EnsemblPlants"/>
        </authorList>
    </citation>
    <scope>IDENTIFICATION</scope>
    <source>
        <strain evidence="3">cv. Jemalong A17</strain>
    </source>
</reference>
<dbReference type="PANTHER" id="PTHR31286">
    <property type="entry name" value="GLYCINE-RICH CELL WALL STRUCTURAL PROTEIN 1.8-LIKE"/>
    <property type="match status" value="1"/>
</dbReference>
<feature type="compositionally biased region" description="Polar residues" evidence="1">
    <location>
        <begin position="386"/>
        <end position="397"/>
    </location>
</feature>
<dbReference type="eggNOG" id="KOG1075">
    <property type="taxonomic scope" value="Eukaryota"/>
</dbReference>
<dbReference type="InterPro" id="IPR040256">
    <property type="entry name" value="At4g02000-like"/>
</dbReference>
<dbReference type="HOGENOM" id="CLU_044410_0_0_1"/>
<evidence type="ECO:0000256" key="1">
    <source>
        <dbReference type="SAM" id="MobiDB-lite"/>
    </source>
</evidence>
<organism evidence="2 4">
    <name type="scientific">Medicago truncatula</name>
    <name type="common">Barrel medic</name>
    <name type="synonym">Medicago tribuloides</name>
    <dbReference type="NCBI Taxonomy" id="3880"/>
    <lineage>
        <taxon>Eukaryota</taxon>
        <taxon>Viridiplantae</taxon>
        <taxon>Streptophyta</taxon>
        <taxon>Embryophyta</taxon>
        <taxon>Tracheophyta</taxon>
        <taxon>Spermatophyta</taxon>
        <taxon>Magnoliopsida</taxon>
        <taxon>eudicotyledons</taxon>
        <taxon>Gunneridae</taxon>
        <taxon>Pentapetalae</taxon>
        <taxon>rosids</taxon>
        <taxon>fabids</taxon>
        <taxon>Fabales</taxon>
        <taxon>Fabaceae</taxon>
        <taxon>Papilionoideae</taxon>
        <taxon>50 kb inversion clade</taxon>
        <taxon>NPAAA clade</taxon>
        <taxon>Hologalegina</taxon>
        <taxon>IRL clade</taxon>
        <taxon>Trifolieae</taxon>
        <taxon>Medicago</taxon>
    </lineage>
</organism>
<feature type="region of interest" description="Disordered" evidence="1">
    <location>
        <begin position="362"/>
        <end position="397"/>
    </location>
</feature>
<dbReference type="PANTHER" id="PTHR31286:SF176">
    <property type="entry name" value="DUF4283 DOMAIN PROTEIN"/>
    <property type="match status" value="1"/>
</dbReference>
<sequence>MKTCKHNLHARVIWTKGSTPLTALALRTKHSEMWKNLSVWGVMSLSKGFYEFSFSCLENVKKVRSIASWNLNLGLLKLFTWTNDFSPSVQNSSSAQVWVRIHALSQEYWRPKILFAIANGVGTPICIDAALSKPMVERTFEQFARVLVDMDLSQNLRYKVLVERKNYAFFVNFEYENLLDFGTHYNKIGHYIEICKFANNSVNNTEVENQKKNTKEERKGYVQVKDRRTKQGGNVENPIIVNENVEGNINATLADKGKATFQQTDLAGTSTIAHAPELMQKNSFDASICAKVEHQDDIRNTMVDAEKLLENEVNSELEAIAQINYCRDSTTDDLEQDFGSDRRQSWDNMAEVDANQQFQMVVSKKKKKHHKQQAEASKGPYPTKLRVSTSKGFQLKL</sequence>
<gene>
    <name evidence="2" type="ordered locus">MTR_8g104170</name>
</gene>